<evidence type="ECO:0000313" key="1">
    <source>
        <dbReference type="EMBL" id="KAK4027853.1"/>
    </source>
</evidence>
<dbReference type="EMBL" id="JAOYFB010000038">
    <property type="protein sequence ID" value="KAK4027853.1"/>
    <property type="molecule type" value="Genomic_DNA"/>
</dbReference>
<evidence type="ECO:0000313" key="2">
    <source>
        <dbReference type="Proteomes" id="UP001234178"/>
    </source>
</evidence>
<keyword evidence="2" id="KW-1185">Reference proteome</keyword>
<gene>
    <name evidence="1" type="ORF">OUZ56_016994</name>
</gene>
<sequence>MSPGRTLLPFCVPMKNGRVRPDDRDQVAPLPQARRYRHWCNMVPPLSTKTAAAERPGQTSCRIPIAGFLESGNVSIRHLRKATHFLTGKKSEHLKLIPAPLVAQAQIIIFSVPFQRSDVASYLRDRADVSGLEVSQGFLVVANLSIASNSLMCSSLFRIGEALLGKVVNYFIAFNSCVARNSNATKIAVSSAENMLVLVFSFQNLFSSSFRMKNAHPGSIGVCDDDVRI</sequence>
<proteinExistence type="predicted"/>
<reference evidence="1 2" key="1">
    <citation type="journal article" date="2023" name="Nucleic Acids Res.">
        <title>The hologenome of Daphnia magna reveals possible DNA methylation and microbiome-mediated evolution of the host genome.</title>
        <authorList>
            <person name="Chaturvedi A."/>
            <person name="Li X."/>
            <person name="Dhandapani V."/>
            <person name="Marshall H."/>
            <person name="Kissane S."/>
            <person name="Cuenca-Cambronero M."/>
            <person name="Asole G."/>
            <person name="Calvet F."/>
            <person name="Ruiz-Romero M."/>
            <person name="Marangio P."/>
            <person name="Guigo R."/>
            <person name="Rago D."/>
            <person name="Mirbahai L."/>
            <person name="Eastwood N."/>
            <person name="Colbourne J.K."/>
            <person name="Zhou J."/>
            <person name="Mallon E."/>
            <person name="Orsini L."/>
        </authorList>
    </citation>
    <scope>NUCLEOTIDE SEQUENCE [LARGE SCALE GENOMIC DNA]</scope>
    <source>
        <strain evidence="1">LRV0_1</strain>
    </source>
</reference>
<dbReference type="Proteomes" id="UP001234178">
    <property type="component" value="Unassembled WGS sequence"/>
</dbReference>
<comment type="caution">
    <text evidence="1">The sequence shown here is derived from an EMBL/GenBank/DDBJ whole genome shotgun (WGS) entry which is preliminary data.</text>
</comment>
<protein>
    <submittedName>
        <fullName evidence="1">Uncharacterized protein</fullName>
    </submittedName>
</protein>
<organism evidence="1 2">
    <name type="scientific">Daphnia magna</name>
    <dbReference type="NCBI Taxonomy" id="35525"/>
    <lineage>
        <taxon>Eukaryota</taxon>
        <taxon>Metazoa</taxon>
        <taxon>Ecdysozoa</taxon>
        <taxon>Arthropoda</taxon>
        <taxon>Crustacea</taxon>
        <taxon>Branchiopoda</taxon>
        <taxon>Diplostraca</taxon>
        <taxon>Cladocera</taxon>
        <taxon>Anomopoda</taxon>
        <taxon>Daphniidae</taxon>
        <taxon>Daphnia</taxon>
    </lineage>
</organism>
<accession>A0ABR0ASB8</accession>
<name>A0ABR0ASB8_9CRUS</name>